<dbReference type="Proteomes" id="UP001596303">
    <property type="component" value="Unassembled WGS sequence"/>
</dbReference>
<keyword evidence="9" id="KW-0902">Two-component regulatory system</keyword>
<feature type="domain" description="HAMP" evidence="13">
    <location>
        <begin position="199"/>
        <end position="250"/>
    </location>
</feature>
<evidence type="ECO:0000256" key="10">
    <source>
        <dbReference type="ARBA" id="ARBA00023136"/>
    </source>
</evidence>
<evidence type="ECO:0000259" key="12">
    <source>
        <dbReference type="PROSITE" id="PS50109"/>
    </source>
</evidence>
<evidence type="ECO:0000259" key="13">
    <source>
        <dbReference type="PROSITE" id="PS50885"/>
    </source>
</evidence>
<keyword evidence="14" id="KW-0067">ATP-binding</keyword>
<dbReference type="EMBL" id="JBHSSW010000001">
    <property type="protein sequence ID" value="MFC6196593.1"/>
    <property type="molecule type" value="Genomic_DNA"/>
</dbReference>
<dbReference type="SUPFAM" id="SSF55874">
    <property type="entry name" value="ATPase domain of HSP90 chaperone/DNA topoisomerase II/histidine kinase"/>
    <property type="match status" value="1"/>
</dbReference>
<sequence>MGRNWSLARRLFVGAAVWSLIMLIVTGSILTVLNQSQTVRLLQAELDATLTTLTRAADVSESGEVTLFRNFAPTDERFTRPLSGRYWLVARLNENGQVASYQNSNSVWDWSVPWSNLQLTEASENPGQIYYGDTLGPDRERLHYAAKSVLLGQDIPVLLIAAADRSPTDRITQQFLITLTLAMIVLAVGLIIAMLIQVRIGLKPLGRIEKHLSEIRAGSREKLSEDYPQEIAPLAVELNKLIEHNRKVVERARTHVGNLAHALKTPIAVLMNEARGDDPLAVLVRRQTENMSSNVNHYLKRAQAAARAQTLGARTPIAGPIDDLTRLLQRLFTEKGLSVAPGRVDELSFRGERQDLEEMLGNLLENACKWAKTKVRVSAMRDDEDGLLLIHVDDDGPGLTEDERKQAVERGVRLDETAPGTGLGLSIVKDLAEMYSGRFELSESPWGGLRATLKLPAA</sequence>
<accession>A0ABW1S5Y5</accession>
<evidence type="ECO:0000256" key="6">
    <source>
        <dbReference type="ARBA" id="ARBA00022692"/>
    </source>
</evidence>
<protein>
    <recommendedName>
        <fullName evidence="3">histidine kinase</fullName>
        <ecNumber evidence="3">2.7.13.3</ecNumber>
    </recommendedName>
</protein>
<evidence type="ECO:0000313" key="15">
    <source>
        <dbReference type="Proteomes" id="UP001596303"/>
    </source>
</evidence>
<evidence type="ECO:0000256" key="9">
    <source>
        <dbReference type="ARBA" id="ARBA00023012"/>
    </source>
</evidence>
<feature type="transmembrane region" description="Helical" evidence="11">
    <location>
        <begin position="12"/>
        <end position="33"/>
    </location>
</feature>
<evidence type="ECO:0000256" key="8">
    <source>
        <dbReference type="ARBA" id="ARBA00022989"/>
    </source>
</evidence>
<dbReference type="InterPro" id="IPR004358">
    <property type="entry name" value="Sig_transdc_His_kin-like_C"/>
</dbReference>
<keyword evidence="7" id="KW-0418">Kinase</keyword>
<organism evidence="14 15">
    <name type="scientific">Ponticaulis profundi</name>
    <dbReference type="NCBI Taxonomy" id="2665222"/>
    <lineage>
        <taxon>Bacteria</taxon>
        <taxon>Pseudomonadati</taxon>
        <taxon>Pseudomonadota</taxon>
        <taxon>Alphaproteobacteria</taxon>
        <taxon>Hyphomonadales</taxon>
        <taxon>Hyphomonadaceae</taxon>
        <taxon>Ponticaulis</taxon>
    </lineage>
</organism>
<evidence type="ECO:0000256" key="2">
    <source>
        <dbReference type="ARBA" id="ARBA00004370"/>
    </source>
</evidence>
<dbReference type="Pfam" id="PF02518">
    <property type="entry name" value="HATPase_c"/>
    <property type="match status" value="1"/>
</dbReference>
<evidence type="ECO:0000256" key="5">
    <source>
        <dbReference type="ARBA" id="ARBA00022679"/>
    </source>
</evidence>
<dbReference type="PRINTS" id="PR00344">
    <property type="entry name" value="BCTRLSENSOR"/>
</dbReference>
<dbReference type="InterPro" id="IPR005467">
    <property type="entry name" value="His_kinase_dom"/>
</dbReference>
<proteinExistence type="predicted"/>
<keyword evidence="14" id="KW-0547">Nucleotide-binding</keyword>
<dbReference type="InterPro" id="IPR003660">
    <property type="entry name" value="HAMP_dom"/>
</dbReference>
<dbReference type="RefSeq" id="WP_377374192.1">
    <property type="nucleotide sequence ID" value="NZ_JBHSSW010000001.1"/>
</dbReference>
<dbReference type="EC" id="2.7.13.3" evidence="3"/>
<gene>
    <name evidence="14" type="ORF">ACFQDM_00810</name>
</gene>
<evidence type="ECO:0000256" key="4">
    <source>
        <dbReference type="ARBA" id="ARBA00022553"/>
    </source>
</evidence>
<dbReference type="PANTHER" id="PTHR45436">
    <property type="entry name" value="SENSOR HISTIDINE KINASE YKOH"/>
    <property type="match status" value="1"/>
</dbReference>
<feature type="transmembrane region" description="Helical" evidence="11">
    <location>
        <begin position="175"/>
        <end position="196"/>
    </location>
</feature>
<comment type="catalytic activity">
    <reaction evidence="1">
        <text>ATP + protein L-histidine = ADP + protein N-phospho-L-histidine.</text>
        <dbReference type="EC" id="2.7.13.3"/>
    </reaction>
</comment>
<dbReference type="InterPro" id="IPR050428">
    <property type="entry name" value="TCS_sensor_his_kinase"/>
</dbReference>
<evidence type="ECO:0000256" key="3">
    <source>
        <dbReference type="ARBA" id="ARBA00012438"/>
    </source>
</evidence>
<keyword evidence="8 11" id="KW-1133">Transmembrane helix</keyword>
<dbReference type="PANTHER" id="PTHR45436:SF5">
    <property type="entry name" value="SENSOR HISTIDINE KINASE TRCS"/>
    <property type="match status" value="1"/>
</dbReference>
<keyword evidence="10 11" id="KW-0472">Membrane</keyword>
<keyword evidence="6 11" id="KW-0812">Transmembrane</keyword>
<keyword evidence="15" id="KW-1185">Reference proteome</keyword>
<comment type="caution">
    <text evidence="14">The sequence shown here is derived from an EMBL/GenBank/DDBJ whole genome shotgun (WGS) entry which is preliminary data.</text>
</comment>
<keyword evidence="4" id="KW-0597">Phosphoprotein</keyword>
<reference evidence="15" key="1">
    <citation type="journal article" date="2019" name="Int. J. Syst. Evol. Microbiol.">
        <title>The Global Catalogue of Microorganisms (GCM) 10K type strain sequencing project: providing services to taxonomists for standard genome sequencing and annotation.</title>
        <authorList>
            <consortium name="The Broad Institute Genomics Platform"/>
            <consortium name="The Broad Institute Genome Sequencing Center for Infectious Disease"/>
            <person name="Wu L."/>
            <person name="Ma J."/>
        </authorList>
    </citation>
    <scope>NUCLEOTIDE SEQUENCE [LARGE SCALE GENOMIC DNA]</scope>
    <source>
        <strain evidence="15">CGMCC-1.15741</strain>
    </source>
</reference>
<evidence type="ECO:0000256" key="7">
    <source>
        <dbReference type="ARBA" id="ARBA00022777"/>
    </source>
</evidence>
<evidence type="ECO:0000256" key="11">
    <source>
        <dbReference type="SAM" id="Phobius"/>
    </source>
</evidence>
<dbReference type="PROSITE" id="PS50109">
    <property type="entry name" value="HIS_KIN"/>
    <property type="match status" value="1"/>
</dbReference>
<comment type="subcellular location">
    <subcellularLocation>
        <location evidence="2">Membrane</location>
    </subcellularLocation>
</comment>
<feature type="domain" description="Histidine kinase" evidence="12">
    <location>
        <begin position="258"/>
        <end position="458"/>
    </location>
</feature>
<evidence type="ECO:0000256" key="1">
    <source>
        <dbReference type="ARBA" id="ARBA00000085"/>
    </source>
</evidence>
<dbReference type="Gene3D" id="1.10.287.130">
    <property type="match status" value="1"/>
</dbReference>
<dbReference type="InterPro" id="IPR036890">
    <property type="entry name" value="HATPase_C_sf"/>
</dbReference>
<evidence type="ECO:0000313" key="14">
    <source>
        <dbReference type="EMBL" id="MFC6196593.1"/>
    </source>
</evidence>
<dbReference type="GO" id="GO:0005524">
    <property type="term" value="F:ATP binding"/>
    <property type="evidence" value="ECO:0007669"/>
    <property type="project" value="UniProtKB-KW"/>
</dbReference>
<keyword evidence="5" id="KW-0808">Transferase</keyword>
<dbReference type="PROSITE" id="PS50885">
    <property type="entry name" value="HAMP"/>
    <property type="match status" value="1"/>
</dbReference>
<name>A0ABW1S5Y5_9PROT</name>
<dbReference type="InterPro" id="IPR003594">
    <property type="entry name" value="HATPase_dom"/>
</dbReference>
<dbReference type="SMART" id="SM00387">
    <property type="entry name" value="HATPase_c"/>
    <property type="match status" value="1"/>
</dbReference>
<dbReference type="Gene3D" id="3.30.565.10">
    <property type="entry name" value="Histidine kinase-like ATPase, C-terminal domain"/>
    <property type="match status" value="1"/>
</dbReference>